<evidence type="ECO:0000256" key="1">
    <source>
        <dbReference type="ARBA" id="ARBA00022676"/>
    </source>
</evidence>
<evidence type="ECO:0000256" key="2">
    <source>
        <dbReference type="ARBA" id="ARBA00022679"/>
    </source>
</evidence>
<dbReference type="PANTHER" id="PTHR30160:SF1">
    <property type="entry name" value="LIPOPOLYSACCHARIDE 1,2-N-ACETYLGLUCOSAMINETRANSFERASE-RELATED"/>
    <property type="match status" value="1"/>
</dbReference>
<reference evidence="4" key="1">
    <citation type="submission" date="2012-09" db="EMBL/GenBank/DDBJ databases">
        <authorList>
            <person name="Weinstock G."/>
            <person name="Sodergren E."/>
            <person name="Clifton S."/>
            <person name="Fulton L."/>
            <person name="Fulton B."/>
            <person name="Courtney L."/>
            <person name="Fronick C."/>
            <person name="Harrison M."/>
            <person name="Strong C."/>
            <person name="Farmer C."/>
            <person name="Delehaunty K."/>
            <person name="Markovic C."/>
            <person name="Hall O."/>
            <person name="Minx P."/>
            <person name="Tomlinson C."/>
            <person name="Mitreva M."/>
            <person name="Nelson J."/>
            <person name="Hou S."/>
            <person name="Wollam A."/>
            <person name="Pepin K.H."/>
            <person name="Johnson M."/>
            <person name="Bhonagiri V."/>
            <person name="Nash W.E."/>
            <person name="Suruliraj S."/>
            <person name="Warren W."/>
            <person name="Chinwalla A."/>
            <person name="Mardis E.R."/>
            <person name="Wilson R.K."/>
        </authorList>
    </citation>
    <scope>NUCLEOTIDE SEQUENCE [LARGE SCALE GENOMIC DNA]</scope>
    <source>
        <strain evidence="4">OS1</strain>
    </source>
</reference>
<dbReference type="STRING" id="592015.HMPREF1705_03865"/>
<keyword evidence="1" id="KW-0328">Glycosyltransferase</keyword>
<dbReference type="Gene3D" id="3.40.50.2000">
    <property type="entry name" value="Glycogen Phosphorylase B"/>
    <property type="match status" value="2"/>
</dbReference>
<dbReference type="EMBL" id="ACJX03000001">
    <property type="protein sequence ID" value="KRT34630.1"/>
    <property type="molecule type" value="Genomic_DNA"/>
</dbReference>
<dbReference type="InterPro" id="IPR051199">
    <property type="entry name" value="LPS_LOS_Heptosyltrfase"/>
</dbReference>
<evidence type="ECO:0000313" key="4">
    <source>
        <dbReference type="Proteomes" id="UP000005273"/>
    </source>
</evidence>
<organism evidence="3 4">
    <name type="scientific">Acetomicrobium hydrogeniformans ATCC BAA-1850</name>
    <dbReference type="NCBI Taxonomy" id="592015"/>
    <lineage>
        <taxon>Bacteria</taxon>
        <taxon>Thermotogati</taxon>
        <taxon>Synergistota</taxon>
        <taxon>Synergistia</taxon>
        <taxon>Synergistales</taxon>
        <taxon>Acetomicrobiaceae</taxon>
        <taxon>Acetomicrobium</taxon>
    </lineage>
</organism>
<proteinExistence type="predicted"/>
<dbReference type="Pfam" id="PF01075">
    <property type="entry name" value="Glyco_transf_9"/>
    <property type="match status" value="1"/>
</dbReference>
<sequence>MLWQAESGYDGTSFAFSFVMVKYSCRNSEKRYFWQEAVSLRIDQNKIERVLVIGLSCLGDMVMASAALWNLRLFLPKAEFTLWVGPRALAALSEDPMWDKIRIYDRGGEFSGFKGRLRAIKLMRQEKYDLIVDLRATAMPLFSGARYAPLWGLREVFLPKTLHEAERTLQALTSLGIPIRIRQLRFFVPFETKEMVKTKYKDELKDRKLVIFNPGANWPPKRWPVEGFVSLGKRLISEFGAVIGVIGYSEEERALGMEVLKGLQEINALDLTGKVPLTELGALLGMASLFVTNDTGTLHIGSAVGVPVVGLYGPSSPERYGPWGTRHRVVAPSLPCAPCVGKECVYGDFACMSKIGVDEVFSACAELLV</sequence>
<dbReference type="Proteomes" id="UP000005273">
    <property type="component" value="Unassembled WGS sequence"/>
</dbReference>
<accession>A0A0T5X8I6</accession>
<gene>
    <name evidence="3" type="ORF">HMPREF1705_03865</name>
</gene>
<dbReference type="AlphaFoldDB" id="A0A0T5X8I6"/>
<dbReference type="GO" id="GO:0005829">
    <property type="term" value="C:cytosol"/>
    <property type="evidence" value="ECO:0007669"/>
    <property type="project" value="TreeGrafter"/>
</dbReference>
<dbReference type="GO" id="GO:0008713">
    <property type="term" value="F:ADP-heptose-lipopolysaccharide heptosyltransferase activity"/>
    <property type="evidence" value="ECO:0007669"/>
    <property type="project" value="TreeGrafter"/>
</dbReference>
<keyword evidence="4" id="KW-1185">Reference proteome</keyword>
<dbReference type="SUPFAM" id="SSF53756">
    <property type="entry name" value="UDP-Glycosyltransferase/glycogen phosphorylase"/>
    <property type="match status" value="1"/>
</dbReference>
<dbReference type="CDD" id="cd03789">
    <property type="entry name" value="GT9_LPS_heptosyltransferase"/>
    <property type="match status" value="1"/>
</dbReference>
<dbReference type="PANTHER" id="PTHR30160">
    <property type="entry name" value="TETRAACYLDISACCHARIDE 4'-KINASE-RELATED"/>
    <property type="match status" value="1"/>
</dbReference>
<comment type="caution">
    <text evidence="3">The sequence shown here is derived from an EMBL/GenBank/DDBJ whole genome shotgun (WGS) entry which is preliminary data.</text>
</comment>
<dbReference type="eggNOG" id="COG0859">
    <property type="taxonomic scope" value="Bacteria"/>
</dbReference>
<keyword evidence="2 3" id="KW-0808">Transferase</keyword>
<protein>
    <submittedName>
        <fullName evidence="3">Lipopolysaccharide heptosyltransferase II</fullName>
    </submittedName>
</protein>
<name>A0A0T5X8I6_9BACT</name>
<dbReference type="InterPro" id="IPR002201">
    <property type="entry name" value="Glyco_trans_9"/>
</dbReference>
<dbReference type="GO" id="GO:0009244">
    <property type="term" value="P:lipopolysaccharide core region biosynthetic process"/>
    <property type="evidence" value="ECO:0007669"/>
    <property type="project" value="TreeGrafter"/>
</dbReference>
<evidence type="ECO:0000313" key="3">
    <source>
        <dbReference type="EMBL" id="KRT34630.1"/>
    </source>
</evidence>